<dbReference type="Gene3D" id="2.150.10.10">
    <property type="entry name" value="Serralysin-like metalloprotease, C-terminal"/>
    <property type="match status" value="1"/>
</dbReference>
<evidence type="ECO:0000256" key="2">
    <source>
        <dbReference type="ARBA" id="ARBA00022525"/>
    </source>
</evidence>
<dbReference type="InterPro" id="IPR013858">
    <property type="entry name" value="Peptidase_M10B_C"/>
</dbReference>
<sequence>MATISAAEPSAPPNGTFATVIDQLTTSWTVNPGDPAENDARNRTRTELTYAILSTSPPSGNASESTGFRAMTTSMIDRVREAFEMWDDLIAISLVETNSVTVVVSEAGDTVFELAGQGTDTVRAAVSYVLAAGQSIETLRTTIDAGTAAIDLAGNDLANKIVGNGGINLIIGGDGADMLYGGGGADTFVYGVLDDSTVIRTGRDTLADFSLTDGDRIDLHLIDTVAGGVVNQAFRFLGDDAFGGRAGQLRAVFSGADTLLQRRCGRRCRGRFRRAPERAHHPPDRRLRPVG</sequence>
<dbReference type="RefSeq" id="WP_238204116.1">
    <property type="nucleotide sequence ID" value="NZ_JBHTND010000004.1"/>
</dbReference>
<reference evidence="6" key="1">
    <citation type="journal article" date="2019" name="Int. J. Syst. Evol. Microbiol.">
        <title>The Global Catalogue of Microorganisms (GCM) 10K type strain sequencing project: providing services to taxonomists for standard genome sequencing and annotation.</title>
        <authorList>
            <consortium name="The Broad Institute Genomics Platform"/>
            <consortium name="The Broad Institute Genome Sequencing Center for Infectious Disease"/>
            <person name="Wu L."/>
            <person name="Ma J."/>
        </authorList>
    </citation>
    <scope>NUCLEOTIDE SEQUENCE [LARGE SCALE GENOMIC DNA]</scope>
    <source>
        <strain evidence="6">CCUG 56108</strain>
    </source>
</reference>
<evidence type="ECO:0000313" key="6">
    <source>
        <dbReference type="Proteomes" id="UP001597176"/>
    </source>
</evidence>
<evidence type="ECO:0000256" key="3">
    <source>
        <dbReference type="ARBA" id="ARBA00022737"/>
    </source>
</evidence>
<comment type="subcellular location">
    <subcellularLocation>
        <location evidence="1">Secreted</location>
    </subcellularLocation>
</comment>
<dbReference type="Pfam" id="PF08548">
    <property type="entry name" value="Peptidase_M10_C"/>
    <property type="match status" value="1"/>
</dbReference>
<keyword evidence="3" id="KW-0677">Repeat</keyword>
<name>A0ABW3WWY1_9HYPH</name>
<dbReference type="SUPFAM" id="SSF55486">
    <property type="entry name" value="Metalloproteases ('zincins'), catalytic domain"/>
    <property type="match status" value="1"/>
</dbReference>
<proteinExistence type="predicted"/>
<protein>
    <submittedName>
        <fullName evidence="5">Calcium-binding protein</fullName>
    </submittedName>
</protein>
<gene>
    <name evidence="5" type="ORF">ACFQ4G_04085</name>
</gene>
<dbReference type="SUPFAM" id="SSF51120">
    <property type="entry name" value="beta-Roll"/>
    <property type="match status" value="1"/>
</dbReference>
<evidence type="ECO:0000259" key="4">
    <source>
        <dbReference type="Pfam" id="PF08548"/>
    </source>
</evidence>
<keyword evidence="2" id="KW-0964">Secreted</keyword>
<dbReference type="EMBL" id="JBHTND010000004">
    <property type="protein sequence ID" value="MFD1300763.1"/>
    <property type="molecule type" value="Genomic_DNA"/>
</dbReference>
<dbReference type="Proteomes" id="UP001597176">
    <property type="component" value="Unassembled WGS sequence"/>
</dbReference>
<evidence type="ECO:0000313" key="5">
    <source>
        <dbReference type="EMBL" id="MFD1300763.1"/>
    </source>
</evidence>
<evidence type="ECO:0000256" key="1">
    <source>
        <dbReference type="ARBA" id="ARBA00004613"/>
    </source>
</evidence>
<keyword evidence="6" id="KW-1185">Reference proteome</keyword>
<comment type="caution">
    <text evidence="5">The sequence shown here is derived from an EMBL/GenBank/DDBJ whole genome shotgun (WGS) entry which is preliminary data.</text>
</comment>
<feature type="domain" description="Peptidase M10 serralysin C-terminal" evidence="4">
    <location>
        <begin position="167"/>
        <end position="248"/>
    </location>
</feature>
<dbReference type="InterPro" id="IPR011049">
    <property type="entry name" value="Serralysin-like_metalloprot_C"/>
</dbReference>
<dbReference type="PRINTS" id="PR00313">
    <property type="entry name" value="CABNDNGRPT"/>
</dbReference>
<accession>A0ABW3WWY1</accession>
<organism evidence="5 6">
    <name type="scientific">Methylobacterium marchantiae</name>
    <dbReference type="NCBI Taxonomy" id="600331"/>
    <lineage>
        <taxon>Bacteria</taxon>
        <taxon>Pseudomonadati</taxon>
        <taxon>Pseudomonadota</taxon>
        <taxon>Alphaproteobacteria</taxon>
        <taxon>Hyphomicrobiales</taxon>
        <taxon>Methylobacteriaceae</taxon>
        <taxon>Methylobacterium</taxon>
    </lineage>
</organism>